<evidence type="ECO:0000313" key="3">
    <source>
        <dbReference type="Proteomes" id="UP000005438"/>
    </source>
</evidence>
<dbReference type="KEGG" id="nko:Niako_1116"/>
<name>G8THR3_NIAKG</name>
<dbReference type="eggNOG" id="ENOG503355R">
    <property type="taxonomic scope" value="Bacteria"/>
</dbReference>
<evidence type="ECO:0000313" key="2">
    <source>
        <dbReference type="EMBL" id="AEV97491.1"/>
    </source>
</evidence>
<reference evidence="2 3" key="1">
    <citation type="submission" date="2011-12" db="EMBL/GenBank/DDBJ databases">
        <title>The complete genome of Niastella koreensis GR20-10.</title>
        <authorList>
            <consortium name="US DOE Joint Genome Institute (JGI-PGF)"/>
            <person name="Lucas S."/>
            <person name="Han J."/>
            <person name="Lapidus A."/>
            <person name="Bruce D."/>
            <person name="Goodwin L."/>
            <person name="Pitluck S."/>
            <person name="Peters L."/>
            <person name="Kyrpides N."/>
            <person name="Mavromatis K."/>
            <person name="Ivanova N."/>
            <person name="Mikhailova N."/>
            <person name="Davenport K."/>
            <person name="Saunders E."/>
            <person name="Detter J.C."/>
            <person name="Tapia R."/>
            <person name="Han C."/>
            <person name="Land M."/>
            <person name="Hauser L."/>
            <person name="Markowitz V."/>
            <person name="Cheng J.-F."/>
            <person name="Hugenholtz P."/>
            <person name="Woyke T."/>
            <person name="Wu D."/>
            <person name="Tindall B."/>
            <person name="Pomrenke H."/>
            <person name="Brambilla E."/>
            <person name="Klenk H.-P."/>
            <person name="Eisen J.A."/>
        </authorList>
    </citation>
    <scope>NUCLEOTIDE SEQUENCE [LARGE SCALE GENOMIC DNA]</scope>
    <source>
        <strain evidence="3">DSM 17620 / KACC 11465 / NBRC 106392 / GR20-10</strain>
    </source>
</reference>
<feature type="domain" description="Lipocalin-like" evidence="1">
    <location>
        <begin position="42"/>
        <end position="128"/>
    </location>
</feature>
<dbReference type="InterPro" id="IPR024311">
    <property type="entry name" value="Lipocalin-like"/>
</dbReference>
<organism evidence="2 3">
    <name type="scientific">Niastella koreensis (strain DSM 17620 / KACC 11465 / NBRC 106392 / GR20-10)</name>
    <dbReference type="NCBI Taxonomy" id="700598"/>
    <lineage>
        <taxon>Bacteria</taxon>
        <taxon>Pseudomonadati</taxon>
        <taxon>Bacteroidota</taxon>
        <taxon>Chitinophagia</taxon>
        <taxon>Chitinophagales</taxon>
        <taxon>Chitinophagaceae</taxon>
        <taxon>Niastella</taxon>
    </lineage>
</organism>
<protein>
    <recommendedName>
        <fullName evidence="1">Lipocalin-like domain-containing protein</fullName>
    </recommendedName>
</protein>
<proteinExistence type="predicted"/>
<accession>G8THR3</accession>
<dbReference type="AlphaFoldDB" id="G8THR3"/>
<dbReference type="Proteomes" id="UP000005438">
    <property type="component" value="Chromosome"/>
</dbReference>
<dbReference type="Pfam" id="PF13648">
    <property type="entry name" value="Lipocalin_4"/>
    <property type="match status" value="1"/>
</dbReference>
<gene>
    <name evidence="2" type="ordered locus">Niako_1116</name>
</gene>
<dbReference type="HOGENOM" id="CLU_1049004_0_0_10"/>
<dbReference type="EMBL" id="CP003178">
    <property type="protein sequence ID" value="AEV97491.1"/>
    <property type="molecule type" value="Genomic_DNA"/>
</dbReference>
<evidence type="ECO:0000259" key="1">
    <source>
        <dbReference type="Pfam" id="PF13648"/>
    </source>
</evidence>
<sequence>MSRDGHAPGTTVQTTNMTRLRFLFLIPIGLSLSVEAQKTDSLVGKWKYVDVYNKHRYDTATLRIANEYFGNMTFYFKANNHYKAFVMNNVDEGVWSLNEATSKVRITSYKGNSNESQIVGLDSNKLILTLGEGSFIMARTNITPSDNIETPLPDIKAVAATKTQISKKWYLTRREVPGRSEAQLKMASKLIKGAYAYFKSNGVYEAQSLKVTESGKWVFGPDNKSIIVTIENQQRIWNIKSITPTELVLISGYTEELWKFSTKLL</sequence>